<sequence length="59" mass="6392">MLAEVECTGGSGTLEIVDLFSGEQVFSTPSTESSQKNLLFLTRVPIMWPILATALFPAF</sequence>
<protein>
    <submittedName>
        <fullName evidence="1">Uncharacterized protein</fullName>
    </submittedName>
</protein>
<keyword evidence="2" id="KW-1185">Reference proteome</keyword>
<name>F8AGK1_PYRYC</name>
<dbReference type="KEGG" id="pya:PYCH_02730"/>
<proteinExistence type="predicted"/>
<reference evidence="1 2" key="1">
    <citation type="journal article" date="2011" name="J. Bacteriol.">
        <title>Complete genome sequence of the obligate piezophilic hyperthermophilic archaeon Pyrococcus yayanosii CH1.</title>
        <authorList>
            <person name="Jun X."/>
            <person name="Lupeng L."/>
            <person name="Minjuan X."/>
            <person name="Oger P."/>
            <person name="Fengping W."/>
            <person name="Jebbar M."/>
            <person name="Xiang X."/>
        </authorList>
    </citation>
    <scope>NUCLEOTIDE SEQUENCE [LARGE SCALE GENOMIC DNA]</scope>
    <source>
        <strain evidence="2">CH1 / JCM 16557</strain>
    </source>
</reference>
<dbReference type="AlphaFoldDB" id="F8AGK1"/>
<evidence type="ECO:0000313" key="1">
    <source>
        <dbReference type="EMBL" id="AEH23972.1"/>
    </source>
</evidence>
<gene>
    <name evidence="1" type="ordered locus">PYCH_02730</name>
</gene>
<dbReference type="HOGENOM" id="CLU_2949456_0_0_2"/>
<evidence type="ECO:0000313" key="2">
    <source>
        <dbReference type="Proteomes" id="UP000008386"/>
    </source>
</evidence>
<dbReference type="EMBL" id="CP002779">
    <property type="protein sequence ID" value="AEH23972.1"/>
    <property type="molecule type" value="Genomic_DNA"/>
</dbReference>
<dbReference type="STRING" id="529709.PYCH_02730"/>
<organism evidence="1 2">
    <name type="scientific">Pyrococcus yayanosii (strain CH1 / JCM 16557)</name>
    <dbReference type="NCBI Taxonomy" id="529709"/>
    <lineage>
        <taxon>Archaea</taxon>
        <taxon>Methanobacteriati</taxon>
        <taxon>Methanobacteriota</taxon>
        <taxon>Thermococci</taxon>
        <taxon>Thermococcales</taxon>
        <taxon>Thermococcaceae</taxon>
        <taxon>Pyrococcus</taxon>
    </lineage>
</organism>
<dbReference type="Proteomes" id="UP000008386">
    <property type="component" value="Chromosome"/>
</dbReference>
<accession>F8AGK1</accession>